<reference evidence="1 2" key="1">
    <citation type="journal article" date="2019" name="Genome Biol. Evol.">
        <title>Insights into the evolution of the New World diploid cottons (Gossypium, subgenus Houzingenia) based on genome sequencing.</title>
        <authorList>
            <person name="Grover C.E."/>
            <person name="Arick M.A. 2nd"/>
            <person name="Thrash A."/>
            <person name="Conover J.L."/>
            <person name="Sanders W.S."/>
            <person name="Peterson D.G."/>
            <person name="Frelichowski J.E."/>
            <person name="Scheffler J.A."/>
            <person name="Scheffler B.E."/>
            <person name="Wendel J.F."/>
        </authorList>
    </citation>
    <scope>NUCLEOTIDE SEQUENCE [LARGE SCALE GENOMIC DNA]</scope>
    <source>
        <strain evidence="1">8</strain>
        <tissue evidence="1">Leaf</tissue>
    </source>
</reference>
<organism evidence="1 2">
    <name type="scientific">Gossypium trilobum</name>
    <dbReference type="NCBI Taxonomy" id="34281"/>
    <lineage>
        <taxon>Eukaryota</taxon>
        <taxon>Viridiplantae</taxon>
        <taxon>Streptophyta</taxon>
        <taxon>Embryophyta</taxon>
        <taxon>Tracheophyta</taxon>
        <taxon>Spermatophyta</taxon>
        <taxon>Magnoliopsida</taxon>
        <taxon>eudicotyledons</taxon>
        <taxon>Gunneridae</taxon>
        <taxon>Pentapetalae</taxon>
        <taxon>rosids</taxon>
        <taxon>malvids</taxon>
        <taxon>Malvales</taxon>
        <taxon>Malvaceae</taxon>
        <taxon>Malvoideae</taxon>
        <taxon>Gossypium</taxon>
    </lineage>
</organism>
<comment type="caution">
    <text evidence="1">The sequence shown here is derived from an EMBL/GenBank/DDBJ whole genome shotgun (WGS) entry which is preliminary data.</text>
</comment>
<proteinExistence type="predicted"/>
<protein>
    <submittedName>
        <fullName evidence="1">Uncharacterized protein</fullName>
    </submittedName>
</protein>
<name>A0A7J9F408_9ROSI</name>
<evidence type="ECO:0000313" key="2">
    <source>
        <dbReference type="Proteomes" id="UP000593568"/>
    </source>
</evidence>
<accession>A0A7J9F408</accession>
<dbReference type="Proteomes" id="UP000593568">
    <property type="component" value="Unassembled WGS sequence"/>
</dbReference>
<gene>
    <name evidence="1" type="ORF">Gotri_004096</name>
</gene>
<sequence length="49" mass="5493">MFPFPSPMPGWNVWPGVSPFSMILTQLMIYRPSLQEGLHEASSGISSHF</sequence>
<evidence type="ECO:0000313" key="1">
    <source>
        <dbReference type="EMBL" id="MBA0779921.1"/>
    </source>
</evidence>
<keyword evidence="2" id="KW-1185">Reference proteome</keyword>
<dbReference type="EMBL" id="JABEZW010000011">
    <property type="protein sequence ID" value="MBA0779921.1"/>
    <property type="molecule type" value="Genomic_DNA"/>
</dbReference>
<dbReference type="AlphaFoldDB" id="A0A7J9F408"/>